<dbReference type="AlphaFoldDB" id="A0A0G4KCA2"/>
<accession>A0A0G4KCA2</accession>
<dbReference type="EMBL" id="CVQH01000001">
    <property type="protein sequence ID" value="CRJ79716.1"/>
    <property type="molecule type" value="Genomic_DNA"/>
</dbReference>
<reference evidence="3" key="1">
    <citation type="submission" date="2015-05" db="EMBL/GenBank/DDBJ databases">
        <authorList>
            <person name="Fogelqvist Johan"/>
        </authorList>
    </citation>
    <scope>NUCLEOTIDE SEQUENCE [LARGE SCALE GENOMIC DNA]</scope>
</reference>
<evidence type="ECO:0000313" key="3">
    <source>
        <dbReference type="Proteomes" id="UP000044602"/>
    </source>
</evidence>
<feature type="compositionally biased region" description="Polar residues" evidence="1">
    <location>
        <begin position="119"/>
        <end position="129"/>
    </location>
</feature>
<dbReference type="Proteomes" id="UP000044602">
    <property type="component" value="Unassembled WGS sequence"/>
</dbReference>
<evidence type="ECO:0000256" key="1">
    <source>
        <dbReference type="SAM" id="MobiDB-lite"/>
    </source>
</evidence>
<gene>
    <name evidence="2" type="ORF">BN1708_000081</name>
</gene>
<keyword evidence="3" id="KW-1185">Reference proteome</keyword>
<feature type="compositionally biased region" description="Low complexity" evidence="1">
    <location>
        <begin position="108"/>
        <end position="118"/>
    </location>
</feature>
<organism evidence="2 3">
    <name type="scientific">Verticillium longisporum</name>
    <name type="common">Verticillium dahliae var. longisporum</name>
    <dbReference type="NCBI Taxonomy" id="100787"/>
    <lineage>
        <taxon>Eukaryota</taxon>
        <taxon>Fungi</taxon>
        <taxon>Dikarya</taxon>
        <taxon>Ascomycota</taxon>
        <taxon>Pezizomycotina</taxon>
        <taxon>Sordariomycetes</taxon>
        <taxon>Hypocreomycetidae</taxon>
        <taxon>Glomerellales</taxon>
        <taxon>Plectosphaerellaceae</taxon>
        <taxon>Verticillium</taxon>
    </lineage>
</organism>
<sequence length="135" mass="14514">MPLMPLPCKVPCTCLSVRHARATAQLLPKPRQPILPLLCHLSNNQPPMPMPGSTPGQAPLCPPAHRQSWHSTTRTTQDNHVNQVTQLSLLRDLPSPALVLPTPPPPLLHSSTPSTSLPINRNFTSTGITAGTVPL</sequence>
<evidence type="ECO:0000313" key="2">
    <source>
        <dbReference type="EMBL" id="CRJ79716.1"/>
    </source>
</evidence>
<feature type="region of interest" description="Disordered" evidence="1">
    <location>
        <begin position="49"/>
        <end position="75"/>
    </location>
</feature>
<feature type="region of interest" description="Disordered" evidence="1">
    <location>
        <begin position="102"/>
        <end position="135"/>
    </location>
</feature>
<protein>
    <submittedName>
        <fullName evidence="2">Uncharacterized protein</fullName>
    </submittedName>
</protein>
<name>A0A0G4KCA2_VERLO</name>
<proteinExistence type="predicted"/>